<proteinExistence type="predicted"/>
<dbReference type="Pfam" id="PF00059">
    <property type="entry name" value="Lectin_C"/>
    <property type="match status" value="2"/>
</dbReference>
<dbReference type="CDD" id="cd03593">
    <property type="entry name" value="CLECT_NK_receptors_like"/>
    <property type="match status" value="2"/>
</dbReference>
<feature type="transmembrane region" description="Helical" evidence="3">
    <location>
        <begin position="39"/>
        <end position="62"/>
    </location>
</feature>
<name>A0A6P6CS22_PTEVA</name>
<comment type="subcellular location">
    <subcellularLocation>
        <location evidence="1">Membrane</location>
        <topology evidence="1">Single-pass membrane protein</topology>
    </subcellularLocation>
</comment>
<dbReference type="PANTHER" id="PTHR46746">
    <property type="entry name" value="KILLER CELL LECTIN-LIKE RECEPTOR SUBFAMILY F MEMBER 2"/>
    <property type="match status" value="1"/>
</dbReference>
<evidence type="ECO:0000313" key="6">
    <source>
        <dbReference type="RefSeq" id="XP_023389705.1"/>
    </source>
</evidence>
<evidence type="ECO:0000313" key="5">
    <source>
        <dbReference type="Proteomes" id="UP000515202"/>
    </source>
</evidence>
<dbReference type="PROSITE" id="PS50041">
    <property type="entry name" value="C_TYPE_LECTIN_2"/>
    <property type="match status" value="2"/>
</dbReference>
<feature type="domain" description="C-type lectin" evidence="4">
    <location>
        <begin position="87"/>
        <end position="191"/>
    </location>
</feature>
<dbReference type="InterPro" id="IPR016187">
    <property type="entry name" value="CTDL_fold"/>
</dbReference>
<keyword evidence="3" id="KW-0812">Transmembrane</keyword>
<dbReference type="OrthoDB" id="538816at2759"/>
<evidence type="ECO:0000256" key="1">
    <source>
        <dbReference type="ARBA" id="ARBA00004167"/>
    </source>
</evidence>
<keyword evidence="5" id="KW-1185">Reference proteome</keyword>
<reference evidence="6" key="1">
    <citation type="submission" date="2025-08" db="UniProtKB">
        <authorList>
            <consortium name="RefSeq"/>
        </authorList>
    </citation>
    <scope>IDENTIFICATION</scope>
    <source>
        <tissue evidence="6">Kidney</tissue>
    </source>
</reference>
<feature type="domain" description="C-type lectin" evidence="4">
    <location>
        <begin position="362"/>
        <end position="471"/>
    </location>
</feature>
<dbReference type="SUPFAM" id="SSF56436">
    <property type="entry name" value="C-type lectin-like"/>
    <property type="match status" value="2"/>
</dbReference>
<protein>
    <submittedName>
        <fullName evidence="6">Uncharacterized protein LOC105295907 isoform X1</fullName>
    </submittedName>
</protein>
<keyword evidence="3" id="KW-0472">Membrane</keyword>
<dbReference type="InterPro" id="IPR001304">
    <property type="entry name" value="C-type_lectin-like"/>
</dbReference>
<evidence type="ECO:0000256" key="2">
    <source>
        <dbReference type="ARBA" id="ARBA00022734"/>
    </source>
</evidence>
<dbReference type="SMART" id="SM00034">
    <property type="entry name" value="CLECT"/>
    <property type="match status" value="2"/>
</dbReference>
<dbReference type="Proteomes" id="UP000515202">
    <property type="component" value="Unplaced"/>
</dbReference>
<dbReference type="RefSeq" id="XP_023389705.1">
    <property type="nucleotide sequence ID" value="XM_023533937.1"/>
</dbReference>
<dbReference type="GeneID" id="105295907"/>
<keyword evidence="3" id="KW-1133">Transmembrane helix</keyword>
<dbReference type="AlphaFoldDB" id="A0A6P6CS22"/>
<organism evidence="5 6">
    <name type="scientific">Pteropus vampyrus</name>
    <name type="common">Large flying fox</name>
    <dbReference type="NCBI Taxonomy" id="132908"/>
    <lineage>
        <taxon>Eukaryota</taxon>
        <taxon>Metazoa</taxon>
        <taxon>Chordata</taxon>
        <taxon>Craniata</taxon>
        <taxon>Vertebrata</taxon>
        <taxon>Euteleostomi</taxon>
        <taxon>Mammalia</taxon>
        <taxon>Eutheria</taxon>
        <taxon>Laurasiatheria</taxon>
        <taxon>Chiroptera</taxon>
        <taxon>Yinpterochiroptera</taxon>
        <taxon>Pteropodoidea</taxon>
        <taxon>Pteropodidae</taxon>
        <taxon>Pteropodinae</taxon>
        <taxon>Pteropus</taxon>
    </lineage>
</organism>
<dbReference type="Gene3D" id="3.10.100.10">
    <property type="entry name" value="Mannose-Binding Protein A, subunit A"/>
    <property type="match status" value="2"/>
</dbReference>
<feature type="transmembrane region" description="Helical" evidence="3">
    <location>
        <begin position="282"/>
        <end position="304"/>
    </location>
</feature>
<accession>A0A6P6CS22</accession>
<dbReference type="PANTHER" id="PTHR46746:SF5">
    <property type="entry name" value="C-TYPE LECTIN DOMAIN-CONTAINING PROTEIN"/>
    <property type="match status" value="1"/>
</dbReference>
<gene>
    <name evidence="6" type="primary">LOC105295907</name>
</gene>
<dbReference type="GO" id="GO:0030246">
    <property type="term" value="F:carbohydrate binding"/>
    <property type="evidence" value="ECO:0007669"/>
    <property type="project" value="UniProtKB-KW"/>
</dbReference>
<sequence>MTAKEVSLKMLQTDFTFRDGVEKKRSGKNLQIKHLATPYPVTCISVIICSFITILVIIISLVPKERSTMPVLEYPVCAACPEQWIGFGNKCFYFSDDTRNWTHSQAFCASLKSQLAQFETLEELKFLKRYKGLSDHWIGLSRESSHHIWKWTDNTEYNATFAIRGIGECAYLNDNGVSSARPYTDRKWICSKSYTVNSNFYRFSAFKKAFQYSYPESSLGFLHNHMSDNHGVWNNHCFIRMFGPVQNPERSMMQKPPKHPHHCQHKWARKDYPECPKWHLTALRVTSIALVILVATVIGLTLWVCHLRIHSFSDNYSMKMLGSENGTKDCDCMNIPPRKQLGNTNFATNLRLNLCPNDWVQEKGKCYKFFKNFESWIDTQKFCSIMKSHLLMIQDKAELDFIQNNIQDGIYFWIALNITHPQKTWTWLDGTPLNPQLFQVTGQVEDNACAVITKKGVFSEKCHSHNYWICQDVVSSDDGL</sequence>
<dbReference type="InterPro" id="IPR051379">
    <property type="entry name" value="C-type_Lectin_Receptor_IMM"/>
</dbReference>
<dbReference type="GO" id="GO:0016020">
    <property type="term" value="C:membrane"/>
    <property type="evidence" value="ECO:0007669"/>
    <property type="project" value="UniProtKB-SubCell"/>
</dbReference>
<evidence type="ECO:0000256" key="3">
    <source>
        <dbReference type="SAM" id="Phobius"/>
    </source>
</evidence>
<evidence type="ECO:0000259" key="4">
    <source>
        <dbReference type="PROSITE" id="PS50041"/>
    </source>
</evidence>
<dbReference type="InterPro" id="IPR016186">
    <property type="entry name" value="C-type_lectin-like/link_sf"/>
</dbReference>
<keyword evidence="2" id="KW-0430">Lectin</keyword>
<dbReference type="InterPro" id="IPR033992">
    <property type="entry name" value="NKR-like_CTLD"/>
</dbReference>